<evidence type="ECO:0000313" key="2">
    <source>
        <dbReference type="Proteomes" id="UP000017246"/>
    </source>
</evidence>
<organism evidence="1 2">
    <name type="scientific">Echinococcus multilocularis</name>
    <name type="common">Fox tapeworm</name>
    <dbReference type="NCBI Taxonomy" id="6211"/>
    <lineage>
        <taxon>Eukaryota</taxon>
        <taxon>Metazoa</taxon>
        <taxon>Spiralia</taxon>
        <taxon>Lophotrochozoa</taxon>
        <taxon>Platyhelminthes</taxon>
        <taxon>Cestoda</taxon>
        <taxon>Eucestoda</taxon>
        <taxon>Cyclophyllidea</taxon>
        <taxon>Taeniidae</taxon>
        <taxon>Echinococcus</taxon>
    </lineage>
</organism>
<name>A0A068Y7T8_ECHMU</name>
<dbReference type="Proteomes" id="UP000017246">
    <property type="component" value="Unassembled WGS sequence"/>
</dbReference>
<reference evidence="1" key="2">
    <citation type="submission" date="2015-11" db="EMBL/GenBank/DDBJ databases">
        <authorList>
            <person name="Zhang Y."/>
            <person name="Guo Z."/>
        </authorList>
    </citation>
    <scope>NUCLEOTIDE SEQUENCE</scope>
</reference>
<reference evidence="1" key="1">
    <citation type="journal article" date="2013" name="Nature">
        <title>The genomes of four tapeworm species reveal adaptations to parasitism.</title>
        <authorList>
            <person name="Tsai I.J."/>
            <person name="Zarowiecki M."/>
            <person name="Holroyd N."/>
            <person name="Garciarrubio A."/>
            <person name="Sanchez-Flores A."/>
            <person name="Brooks K.L."/>
            <person name="Tracey A."/>
            <person name="Bobes R.J."/>
            <person name="Fragoso G."/>
            <person name="Sciutto E."/>
            <person name="Aslett M."/>
            <person name="Beasley H."/>
            <person name="Bennett H.M."/>
            <person name="Cai J."/>
            <person name="Camicia F."/>
            <person name="Clark R."/>
            <person name="Cucher M."/>
            <person name="De Silva N."/>
            <person name="Day T.A."/>
            <person name="Deplazes P."/>
            <person name="Estrada K."/>
            <person name="Fernandez C."/>
            <person name="Holland P.W."/>
            <person name="Hou J."/>
            <person name="Hu S."/>
            <person name="Huckvale T."/>
            <person name="Hung S.S."/>
            <person name="Kamenetzky L."/>
            <person name="Keane J.A."/>
            <person name="Kiss F."/>
            <person name="Koziol U."/>
            <person name="Lambert O."/>
            <person name="Liu K."/>
            <person name="Luo X."/>
            <person name="Luo Y."/>
            <person name="Macchiaroli N."/>
            <person name="Nichol S."/>
            <person name="Paps J."/>
            <person name="Parkinson J."/>
            <person name="Pouchkina-Stantcheva N."/>
            <person name="Riddiford N."/>
            <person name="Rosenzvit M."/>
            <person name="Salinas G."/>
            <person name="Wasmuth J.D."/>
            <person name="Zamanian M."/>
            <person name="Zheng Y."/>
            <person name="Cai X."/>
            <person name="Soberon X."/>
            <person name="Olson P.D."/>
            <person name="Laclette J.P."/>
            <person name="Brehm K."/>
            <person name="Berriman M."/>
            <person name="Garciarrubio A."/>
            <person name="Bobes R.J."/>
            <person name="Fragoso G."/>
            <person name="Sanchez-Flores A."/>
            <person name="Estrada K."/>
            <person name="Cevallos M.A."/>
            <person name="Morett E."/>
            <person name="Gonzalez V."/>
            <person name="Portillo T."/>
            <person name="Ochoa-Leyva A."/>
            <person name="Jose M.V."/>
            <person name="Sciutto E."/>
            <person name="Landa A."/>
            <person name="Jimenez L."/>
            <person name="Valdes V."/>
            <person name="Carrero J.C."/>
            <person name="Larralde C."/>
            <person name="Morales-Montor J."/>
            <person name="Limon-Lason J."/>
            <person name="Soberon X."/>
            <person name="Laclette J.P."/>
        </authorList>
    </citation>
    <scope>NUCLEOTIDE SEQUENCE [LARGE SCALE GENOMIC DNA]</scope>
</reference>
<sequence>MRVKANALLPVRSGLKYLSHVPLLELIKWWQKGLGWENCKPQPSEISQRRPVLEEISVSSSITITSSKLLLRHCCCFSNHIAYDVTVDLRLHQRKYKCMDPGRTGGPKQMEIVLLCVGLYGI</sequence>
<accession>A0A068Y7T8</accession>
<proteinExistence type="predicted"/>
<protein>
    <submittedName>
        <fullName evidence="1">Expressed protein</fullName>
    </submittedName>
</protein>
<gene>
    <name evidence="1" type="ORF">EmuJ_000681400</name>
</gene>
<dbReference type="AlphaFoldDB" id="A0A068Y7T8"/>
<keyword evidence="2" id="KW-1185">Reference proteome</keyword>
<dbReference type="EMBL" id="LN902004">
    <property type="protein sequence ID" value="CDS39310.1"/>
    <property type="molecule type" value="Genomic_DNA"/>
</dbReference>
<evidence type="ECO:0000313" key="1">
    <source>
        <dbReference type="EMBL" id="CDS39310.1"/>
    </source>
</evidence>